<protein>
    <submittedName>
        <fullName evidence="1">Uncharacterized protein</fullName>
    </submittedName>
</protein>
<evidence type="ECO:0000313" key="1">
    <source>
        <dbReference type="EnsemblPlants" id="cds.evm.model.06.1646"/>
    </source>
</evidence>
<dbReference type="EnsemblPlants" id="evm.model.06.1646">
    <property type="protein sequence ID" value="cds.evm.model.06.1646"/>
    <property type="gene ID" value="evm.TU.06.1646"/>
</dbReference>
<evidence type="ECO:0000313" key="2">
    <source>
        <dbReference type="Proteomes" id="UP000596661"/>
    </source>
</evidence>
<dbReference type="AlphaFoldDB" id="A0A803PVD8"/>
<reference evidence="1" key="1">
    <citation type="submission" date="2018-11" db="EMBL/GenBank/DDBJ databases">
        <authorList>
            <person name="Grassa J C."/>
        </authorList>
    </citation>
    <scope>NUCLEOTIDE SEQUENCE [LARGE SCALE GENOMIC DNA]</scope>
</reference>
<dbReference type="Proteomes" id="UP000596661">
    <property type="component" value="Chromosome 6"/>
</dbReference>
<proteinExistence type="predicted"/>
<organism evidence="1 2">
    <name type="scientific">Cannabis sativa</name>
    <name type="common">Hemp</name>
    <name type="synonym">Marijuana</name>
    <dbReference type="NCBI Taxonomy" id="3483"/>
    <lineage>
        <taxon>Eukaryota</taxon>
        <taxon>Viridiplantae</taxon>
        <taxon>Streptophyta</taxon>
        <taxon>Embryophyta</taxon>
        <taxon>Tracheophyta</taxon>
        <taxon>Spermatophyta</taxon>
        <taxon>Magnoliopsida</taxon>
        <taxon>eudicotyledons</taxon>
        <taxon>Gunneridae</taxon>
        <taxon>Pentapetalae</taxon>
        <taxon>rosids</taxon>
        <taxon>fabids</taxon>
        <taxon>Rosales</taxon>
        <taxon>Cannabaceae</taxon>
        <taxon>Cannabis</taxon>
    </lineage>
</organism>
<accession>A0A803PVD8</accession>
<keyword evidence="2" id="KW-1185">Reference proteome</keyword>
<reference evidence="1" key="2">
    <citation type="submission" date="2021-03" db="UniProtKB">
        <authorList>
            <consortium name="EnsemblPlants"/>
        </authorList>
    </citation>
    <scope>IDENTIFICATION</scope>
</reference>
<dbReference type="EMBL" id="UZAU01000616">
    <property type="status" value="NOT_ANNOTATED_CDS"/>
    <property type="molecule type" value="Genomic_DNA"/>
</dbReference>
<sequence>MRLVRSGRRSMMQRGRLELVELAWSSLDESSEPPRSRDLELEQGFTVWKLLDCRCEQEDLEGTTCICNLKEEREFEAFEASREGPSRLLVS</sequence>
<dbReference type="Gramene" id="evm.model.06.1646">
    <property type="protein sequence ID" value="cds.evm.model.06.1646"/>
    <property type="gene ID" value="evm.TU.06.1646"/>
</dbReference>
<name>A0A803PVD8_CANSA</name>